<reference evidence="2 3" key="1">
    <citation type="journal article" date="2021" name="Elife">
        <title>Chloroplast acquisition without the gene transfer in kleptoplastic sea slugs, Plakobranchus ocellatus.</title>
        <authorList>
            <person name="Maeda T."/>
            <person name="Takahashi S."/>
            <person name="Yoshida T."/>
            <person name="Shimamura S."/>
            <person name="Takaki Y."/>
            <person name="Nagai Y."/>
            <person name="Toyoda A."/>
            <person name="Suzuki Y."/>
            <person name="Arimoto A."/>
            <person name="Ishii H."/>
            <person name="Satoh N."/>
            <person name="Nishiyama T."/>
            <person name="Hasebe M."/>
            <person name="Maruyama T."/>
            <person name="Minagawa J."/>
            <person name="Obokata J."/>
            <person name="Shigenobu S."/>
        </authorList>
    </citation>
    <scope>NUCLEOTIDE SEQUENCE [LARGE SCALE GENOMIC DNA]</scope>
</reference>
<comment type="caution">
    <text evidence="2">The sequence shown here is derived from an EMBL/GenBank/DDBJ whole genome shotgun (WGS) entry which is preliminary data.</text>
</comment>
<protein>
    <submittedName>
        <fullName evidence="2">Uncharacterized protein</fullName>
    </submittedName>
</protein>
<dbReference type="AlphaFoldDB" id="A0AAV3ZGP2"/>
<feature type="compositionally biased region" description="Acidic residues" evidence="1">
    <location>
        <begin position="17"/>
        <end position="49"/>
    </location>
</feature>
<feature type="region of interest" description="Disordered" evidence="1">
    <location>
        <begin position="1"/>
        <end position="49"/>
    </location>
</feature>
<keyword evidence="3" id="KW-1185">Reference proteome</keyword>
<dbReference type="Proteomes" id="UP000735302">
    <property type="component" value="Unassembled WGS sequence"/>
</dbReference>
<proteinExistence type="predicted"/>
<evidence type="ECO:0000256" key="1">
    <source>
        <dbReference type="SAM" id="MobiDB-lite"/>
    </source>
</evidence>
<evidence type="ECO:0000313" key="3">
    <source>
        <dbReference type="Proteomes" id="UP000735302"/>
    </source>
</evidence>
<sequence>MTDTTARSHASKRTDVDLYDDDDKEEDEEEEEEEGEEEGKEDEKEEEEEWVLRLSPWELELLRTEHILSCVEIALPSNMGVAGTVASESLLRLQELFLRVFELRCQRPSVTGGLKA</sequence>
<gene>
    <name evidence="2" type="ORF">PoB_002021700</name>
</gene>
<accession>A0AAV3ZGP2</accession>
<dbReference type="EMBL" id="BLXT01002363">
    <property type="protein sequence ID" value="GFN93711.1"/>
    <property type="molecule type" value="Genomic_DNA"/>
</dbReference>
<evidence type="ECO:0000313" key="2">
    <source>
        <dbReference type="EMBL" id="GFN93711.1"/>
    </source>
</evidence>
<organism evidence="2 3">
    <name type="scientific">Plakobranchus ocellatus</name>
    <dbReference type="NCBI Taxonomy" id="259542"/>
    <lineage>
        <taxon>Eukaryota</taxon>
        <taxon>Metazoa</taxon>
        <taxon>Spiralia</taxon>
        <taxon>Lophotrochozoa</taxon>
        <taxon>Mollusca</taxon>
        <taxon>Gastropoda</taxon>
        <taxon>Heterobranchia</taxon>
        <taxon>Euthyneura</taxon>
        <taxon>Panpulmonata</taxon>
        <taxon>Sacoglossa</taxon>
        <taxon>Placobranchoidea</taxon>
        <taxon>Plakobranchidae</taxon>
        <taxon>Plakobranchus</taxon>
    </lineage>
</organism>
<name>A0AAV3ZGP2_9GAST</name>